<gene>
    <name evidence="2" type="ORF">EFK50_19440</name>
</gene>
<sequence length="536" mass="56036">MPRSLCAKYDRGVQDGFCLRDGRGGLYWLGTLRGYDGVEMYCIDYLFATNWGVAHKRITLSGTLPTSLGGSVAAATTAALTYVVTRNPASAVNDTTAAAIGLIIRQVMGDVRKTGGPGIPGGLTVSRDVRGVSFVNPAIVSRARALWAEARVRRGPWSVQVKVAAGPDGRFLPGEQVRATVRGTNGSRRPQDMTAALSYAGFTGPGSVRLGSDGVATVTLKAPSTPRAASVTARVANAPSTLPVLIRPNRWHPNPRPGNPSSISQRGLVGRQSAVVAADRAVVEVHYGPSVITQTSAAVASPGTVLTDLVTLKGADPAYVGPVTAVLYGPFPTRPTATSCTGAPVAGTVTMPVRGDGSYRTPGIKVGAVGYYTWVETLPAIRSQDALRTPCGVASETTVVRTTPQVSTQTSRSTVEVGAEIADRVRIRGTAPGYAATVTARLYGPYASREAMTCTGAPYREVTFAVRGDGDYLTPSVRLGAAGYFTWVESLPGSGLTNAMTTRCGEVTETTLARRTPPVPKQPYVPAGGSRRGDLR</sequence>
<dbReference type="Proteomes" id="UP000267128">
    <property type="component" value="Unassembled WGS sequence"/>
</dbReference>
<feature type="region of interest" description="Disordered" evidence="1">
    <location>
        <begin position="516"/>
        <end position="536"/>
    </location>
</feature>
<dbReference type="AlphaFoldDB" id="A0A3N0CAK2"/>
<evidence type="ECO:0000313" key="3">
    <source>
        <dbReference type="Proteomes" id="UP000267128"/>
    </source>
</evidence>
<dbReference type="EMBL" id="RJSE01000009">
    <property type="protein sequence ID" value="RNL60498.1"/>
    <property type="molecule type" value="Genomic_DNA"/>
</dbReference>
<accession>A0A3N0CAK2</accession>
<protein>
    <recommendedName>
        <fullName evidence="4">Big-1 domain-containing protein</fullName>
    </recommendedName>
</protein>
<evidence type="ECO:0000256" key="1">
    <source>
        <dbReference type="SAM" id="MobiDB-lite"/>
    </source>
</evidence>
<evidence type="ECO:0008006" key="4">
    <source>
        <dbReference type="Google" id="ProtNLM"/>
    </source>
</evidence>
<name>A0A3N0CAK2_9ACTN</name>
<proteinExistence type="predicted"/>
<reference evidence="2 3" key="1">
    <citation type="submission" date="2018-11" db="EMBL/GenBank/DDBJ databases">
        <authorList>
            <person name="Li F."/>
        </authorList>
    </citation>
    <scope>NUCLEOTIDE SEQUENCE [LARGE SCALE GENOMIC DNA]</scope>
    <source>
        <strain evidence="2 3">Gsoil 097</strain>
    </source>
</reference>
<feature type="region of interest" description="Disordered" evidence="1">
    <location>
        <begin position="248"/>
        <end position="267"/>
    </location>
</feature>
<organism evidence="2 3">
    <name type="scientific">Nocardioides marmoriginsengisoli</name>
    <dbReference type="NCBI Taxonomy" id="661483"/>
    <lineage>
        <taxon>Bacteria</taxon>
        <taxon>Bacillati</taxon>
        <taxon>Actinomycetota</taxon>
        <taxon>Actinomycetes</taxon>
        <taxon>Propionibacteriales</taxon>
        <taxon>Nocardioidaceae</taxon>
        <taxon>Nocardioides</taxon>
    </lineage>
</organism>
<evidence type="ECO:0000313" key="2">
    <source>
        <dbReference type="EMBL" id="RNL60498.1"/>
    </source>
</evidence>
<comment type="caution">
    <text evidence="2">The sequence shown here is derived from an EMBL/GenBank/DDBJ whole genome shotgun (WGS) entry which is preliminary data.</text>
</comment>
<keyword evidence="3" id="KW-1185">Reference proteome</keyword>